<gene>
    <name evidence="2" type="ORF">C7C56_008490</name>
</gene>
<keyword evidence="1" id="KW-0472">Membrane</keyword>
<reference evidence="2 3" key="1">
    <citation type="submission" date="2018-04" db="EMBL/GenBank/DDBJ databases">
        <title>Massilia violaceinigra sp. nov., a novel purple-pigmented bacterium isolated from Tianshan glacier, Xinjiang, China.</title>
        <authorList>
            <person name="Wang H."/>
        </authorList>
    </citation>
    <scope>NUCLEOTIDE SEQUENCE [LARGE SCALE GENOMIC DNA]</scope>
    <source>
        <strain evidence="2 3">B448-2</strain>
    </source>
</reference>
<feature type="transmembrane region" description="Helical" evidence="1">
    <location>
        <begin position="29"/>
        <end position="50"/>
    </location>
</feature>
<organism evidence="2 3">
    <name type="scientific">Massilia glaciei</name>
    <dbReference type="NCBI Taxonomy" id="1524097"/>
    <lineage>
        <taxon>Bacteria</taxon>
        <taxon>Pseudomonadati</taxon>
        <taxon>Pseudomonadota</taxon>
        <taxon>Betaproteobacteria</taxon>
        <taxon>Burkholderiales</taxon>
        <taxon>Oxalobacteraceae</taxon>
        <taxon>Telluria group</taxon>
        <taxon>Massilia</taxon>
    </lineage>
</organism>
<proteinExistence type="predicted"/>
<comment type="caution">
    <text evidence="2">The sequence shown here is derived from an EMBL/GenBank/DDBJ whole genome shotgun (WGS) entry which is preliminary data.</text>
</comment>
<sequence>MWCALLCALAAVPLAWLYARLTFHNPLVPANPMLTGGFAVALGTLGMLVARYGKVRHPLKMARLGAALGLFGWYCQWAAWLAAASGGGAAAAGMLWFAAHPLAMARTAWRLSEAGIWTLFGHVLPGPLLLLVWLAELLILASVPRLMSQVRARAPFCEATGRWAERISLPKKFSFVEDGPLLLASLEHNPDAMLDVLPPWPGHMGRHASLCLYRCASGEAYVSITNEELTLTDGKVRWRDTRVADFLRLSEAGADLLVLMCGKPSPAQADDEAAPDPPELELAIAHLNEDAFAQAIEQARPHTRSDKLLCRSDANRICALACSRLGQWEAAFGHWHALFLDEPSANTAVQLATSSVMAGSVARGETWLLKAGDINNDTGEMPAVALQTNFIDALGDSGRAREALPYLDGVKRLYERMHVTDPRFLQSRRIPYFLAFLEHSAPILGATLSTEQAHDWYASMLPHIDQDGKAALCRWLAQGMRAPPAASAAGASGDGPPSGA</sequence>
<accession>A0A2U2HNR4</accession>
<protein>
    <submittedName>
        <fullName evidence="2">Uncharacterized protein</fullName>
    </submittedName>
</protein>
<keyword evidence="1" id="KW-0812">Transmembrane</keyword>
<name>A0A2U2HNR4_9BURK</name>
<dbReference type="EMBL" id="PXWF02000116">
    <property type="protein sequence ID" value="PWF49076.1"/>
    <property type="molecule type" value="Genomic_DNA"/>
</dbReference>
<dbReference type="Proteomes" id="UP000241421">
    <property type="component" value="Unassembled WGS sequence"/>
</dbReference>
<evidence type="ECO:0000313" key="3">
    <source>
        <dbReference type="Proteomes" id="UP000241421"/>
    </source>
</evidence>
<dbReference type="AlphaFoldDB" id="A0A2U2HNR4"/>
<feature type="transmembrane region" description="Helical" evidence="1">
    <location>
        <begin position="71"/>
        <end position="99"/>
    </location>
</feature>
<feature type="transmembrane region" description="Helical" evidence="1">
    <location>
        <begin position="119"/>
        <end position="143"/>
    </location>
</feature>
<evidence type="ECO:0000256" key="1">
    <source>
        <dbReference type="SAM" id="Phobius"/>
    </source>
</evidence>
<keyword evidence="1" id="KW-1133">Transmembrane helix</keyword>
<keyword evidence="3" id="KW-1185">Reference proteome</keyword>
<evidence type="ECO:0000313" key="2">
    <source>
        <dbReference type="EMBL" id="PWF49076.1"/>
    </source>
</evidence>